<keyword evidence="1" id="KW-0472">Membrane</keyword>
<dbReference type="Proteomes" id="UP001500979">
    <property type="component" value="Unassembled WGS sequence"/>
</dbReference>
<dbReference type="EMBL" id="BAAAUX010000016">
    <property type="protein sequence ID" value="GAA2801929.1"/>
    <property type="molecule type" value="Genomic_DNA"/>
</dbReference>
<evidence type="ECO:0000313" key="3">
    <source>
        <dbReference type="Proteomes" id="UP001500979"/>
    </source>
</evidence>
<dbReference type="Pfam" id="PF05345">
    <property type="entry name" value="He_PIG"/>
    <property type="match status" value="2"/>
</dbReference>
<sequence length="256" mass="27631">MFVAILFSVISAANSGVRPDTPPQLRTKSAPAAMAGQSYELALAVVGGDGQYRWQAIGLPDGMGLSEDGVVQGTPIREQTAVVWVSVTDGAGRRGEGEVRFEVRPSGSGAVQQVRPRIVDKVLLLDGATAGRPYEHQFRSESGIPPYRWTSSPLPDGLKLLPNGVLTGRADEAGTSTFAVSMIDGSGALVSQEVRLVVREAPESWLWWFLGWVKTVIEWLGYFCVAVNFVFLIFGVPAHAGTPPIWKILKIRKRSA</sequence>
<name>A0ABN3VHK6_9PSEU</name>
<reference evidence="2 3" key="1">
    <citation type="journal article" date="2019" name="Int. J. Syst. Evol. Microbiol.">
        <title>The Global Catalogue of Microorganisms (GCM) 10K type strain sequencing project: providing services to taxonomists for standard genome sequencing and annotation.</title>
        <authorList>
            <consortium name="The Broad Institute Genomics Platform"/>
            <consortium name="The Broad Institute Genome Sequencing Center for Infectious Disease"/>
            <person name="Wu L."/>
            <person name="Ma J."/>
        </authorList>
    </citation>
    <scope>NUCLEOTIDE SEQUENCE [LARGE SCALE GENOMIC DNA]</scope>
    <source>
        <strain evidence="2 3">JCM 9383</strain>
    </source>
</reference>
<evidence type="ECO:0000313" key="2">
    <source>
        <dbReference type="EMBL" id="GAA2801929.1"/>
    </source>
</evidence>
<feature type="transmembrane region" description="Helical" evidence="1">
    <location>
        <begin position="219"/>
        <end position="246"/>
    </location>
</feature>
<keyword evidence="1" id="KW-0812">Transmembrane</keyword>
<comment type="caution">
    <text evidence="2">The sequence shown here is derived from an EMBL/GenBank/DDBJ whole genome shotgun (WGS) entry which is preliminary data.</text>
</comment>
<organism evidence="2 3">
    <name type="scientific">Saccharopolyspora taberi</name>
    <dbReference type="NCBI Taxonomy" id="60895"/>
    <lineage>
        <taxon>Bacteria</taxon>
        <taxon>Bacillati</taxon>
        <taxon>Actinomycetota</taxon>
        <taxon>Actinomycetes</taxon>
        <taxon>Pseudonocardiales</taxon>
        <taxon>Pseudonocardiaceae</taxon>
        <taxon>Saccharopolyspora</taxon>
    </lineage>
</organism>
<accession>A0ABN3VHK6</accession>
<gene>
    <name evidence="2" type="ORF">GCM10010470_41220</name>
</gene>
<keyword evidence="1" id="KW-1133">Transmembrane helix</keyword>
<keyword evidence="3" id="KW-1185">Reference proteome</keyword>
<proteinExistence type="predicted"/>
<dbReference type="Gene3D" id="2.60.40.10">
    <property type="entry name" value="Immunoglobulins"/>
    <property type="match status" value="2"/>
</dbReference>
<protein>
    <submittedName>
        <fullName evidence="2">Uncharacterized protein</fullName>
    </submittedName>
</protein>
<dbReference type="InterPro" id="IPR013783">
    <property type="entry name" value="Ig-like_fold"/>
</dbReference>
<evidence type="ECO:0000256" key="1">
    <source>
        <dbReference type="SAM" id="Phobius"/>
    </source>
</evidence>